<sequence length="368" mass="40590">MRVRGVNEHCDCAVDGVHGEVYASQAYVKWQIDDKSSIIAGRQLLAWGPAIYRLPSNPFYFDAGRTNLFRESSGLDAIQYATYRGDWSLFAAQVLDSGYVGGREGENFNGSQIGSTEFRRSTLLRAQYQHAATTLGTVVARQHHGSGFVGGYGAWSFEDGWLLWSEVGWGRRPWSLKAGPGNDLALVVERPSRPMATALLGASYTNDKAQTFQAEYLYDGHGLSHDESDALAAVGSRVGSLLGGPRTGQALNTLFEGARYAPVSTNRHYLAFSWQGTAQRERLLGRVTWHGNLVDASHRTSFYVEYAFSRRVSGLLSLVSRHRSDVVGCAQPSERSARRIAQPIPSCIGKRCNAAMRFDGQRRPTDDR</sequence>
<proteinExistence type="predicted"/>
<dbReference type="EMBL" id="CP000542">
    <property type="protein sequence ID" value="ABM58773.1"/>
    <property type="molecule type" value="Genomic_DNA"/>
</dbReference>
<name>A1WMB6_VEREI</name>
<dbReference type="Proteomes" id="UP000000374">
    <property type="component" value="Chromosome"/>
</dbReference>
<dbReference type="KEGG" id="vei:Veis_3040"/>
<evidence type="ECO:0000313" key="2">
    <source>
        <dbReference type="Proteomes" id="UP000000374"/>
    </source>
</evidence>
<gene>
    <name evidence="1" type="ordered locus">Veis_3040</name>
</gene>
<keyword evidence="2" id="KW-1185">Reference proteome</keyword>
<dbReference type="HOGENOM" id="CLU_752150_0_0_4"/>
<reference evidence="2" key="1">
    <citation type="submission" date="2006-12" db="EMBL/GenBank/DDBJ databases">
        <title>Complete sequence of chromosome 1 of Verminephrobacter eiseniae EF01-2.</title>
        <authorList>
            <person name="Copeland A."/>
            <person name="Lucas S."/>
            <person name="Lapidus A."/>
            <person name="Barry K."/>
            <person name="Detter J.C."/>
            <person name="Glavina del Rio T."/>
            <person name="Dalin E."/>
            <person name="Tice H."/>
            <person name="Pitluck S."/>
            <person name="Chertkov O."/>
            <person name="Brettin T."/>
            <person name="Bruce D."/>
            <person name="Han C."/>
            <person name="Tapia R."/>
            <person name="Gilna P."/>
            <person name="Schmutz J."/>
            <person name="Larimer F."/>
            <person name="Land M."/>
            <person name="Hauser L."/>
            <person name="Kyrpides N."/>
            <person name="Kim E."/>
            <person name="Stahl D."/>
            <person name="Richardson P."/>
        </authorList>
    </citation>
    <scope>NUCLEOTIDE SEQUENCE [LARGE SCALE GENOMIC DNA]</scope>
    <source>
        <strain evidence="2">EF01-2</strain>
    </source>
</reference>
<evidence type="ECO:0008006" key="3">
    <source>
        <dbReference type="Google" id="ProtNLM"/>
    </source>
</evidence>
<protein>
    <recommendedName>
        <fullName evidence="3">Alginate export domain-containing protein</fullName>
    </recommendedName>
</protein>
<dbReference type="SUPFAM" id="SSF56935">
    <property type="entry name" value="Porins"/>
    <property type="match status" value="1"/>
</dbReference>
<dbReference type="AlphaFoldDB" id="A1WMB6"/>
<accession>A1WMB6</accession>
<evidence type="ECO:0000313" key="1">
    <source>
        <dbReference type="EMBL" id="ABM58773.1"/>
    </source>
</evidence>
<dbReference type="eggNOG" id="COG1020">
    <property type="taxonomic scope" value="Bacteria"/>
</dbReference>
<organism evidence="1 2">
    <name type="scientific">Verminephrobacter eiseniae (strain EF01-2)</name>
    <dbReference type="NCBI Taxonomy" id="391735"/>
    <lineage>
        <taxon>Bacteria</taxon>
        <taxon>Pseudomonadati</taxon>
        <taxon>Pseudomonadota</taxon>
        <taxon>Betaproteobacteria</taxon>
        <taxon>Burkholderiales</taxon>
        <taxon>Comamonadaceae</taxon>
        <taxon>Verminephrobacter</taxon>
    </lineage>
</organism>
<dbReference type="STRING" id="391735.Veis_3040"/>